<accession>A0A814ZGI0</accession>
<evidence type="ECO:0000256" key="3">
    <source>
        <dbReference type="ARBA" id="ARBA00022692"/>
    </source>
</evidence>
<evidence type="ECO:0000313" key="10">
    <source>
        <dbReference type="EMBL" id="CAF1243295.1"/>
    </source>
</evidence>
<evidence type="ECO:0000313" key="12">
    <source>
        <dbReference type="EMBL" id="CAF4007676.1"/>
    </source>
</evidence>
<dbReference type="Proteomes" id="UP000677228">
    <property type="component" value="Unassembled WGS sequence"/>
</dbReference>
<name>A0A814ZGI0_9BILA</name>
<dbReference type="AlphaFoldDB" id="A0A814ZGI0"/>
<feature type="transmembrane region" description="Helical" evidence="9">
    <location>
        <begin position="117"/>
        <end position="142"/>
    </location>
</feature>
<dbReference type="EC" id="3.3.2.2" evidence="6"/>
<dbReference type="GO" id="GO:0016020">
    <property type="term" value="C:membrane"/>
    <property type="evidence" value="ECO:0007669"/>
    <property type="project" value="UniProtKB-SubCell"/>
</dbReference>
<evidence type="ECO:0000256" key="4">
    <source>
        <dbReference type="ARBA" id="ARBA00022989"/>
    </source>
</evidence>
<comment type="catalytic activity">
    <reaction evidence="8">
        <text>a 1-O-(1Z-alkenyl)-sn-glycero-3-phosphocholine + H2O = a 2,3-saturated aldehyde + sn-glycerol 3-phosphocholine</text>
        <dbReference type="Rhea" id="RHEA:22544"/>
        <dbReference type="ChEBI" id="CHEBI:15377"/>
        <dbReference type="ChEBI" id="CHEBI:16870"/>
        <dbReference type="ChEBI" id="CHEBI:73359"/>
        <dbReference type="ChEBI" id="CHEBI:77287"/>
        <dbReference type="EC" id="3.3.2.2"/>
    </reaction>
</comment>
<evidence type="ECO:0000313" key="11">
    <source>
        <dbReference type="EMBL" id="CAF1368331.1"/>
    </source>
</evidence>
<gene>
    <name evidence="10" type="ORF">GPM918_LOCUS25764</name>
    <name evidence="11" type="ORF">OVA965_LOCUS31553</name>
    <name evidence="12" type="ORF">SRO942_LOCUS25805</name>
    <name evidence="13" type="ORF">TMI583_LOCUS32386</name>
</gene>
<dbReference type="EMBL" id="CAJNOK010023830">
    <property type="protein sequence ID" value="CAF1368331.1"/>
    <property type="molecule type" value="Genomic_DNA"/>
</dbReference>
<reference evidence="10" key="1">
    <citation type="submission" date="2021-02" db="EMBL/GenBank/DDBJ databases">
        <authorList>
            <person name="Nowell W R."/>
        </authorList>
    </citation>
    <scope>NUCLEOTIDE SEQUENCE</scope>
</reference>
<dbReference type="PANTHER" id="PTHR31885:SF6">
    <property type="entry name" value="GH04784P"/>
    <property type="match status" value="1"/>
</dbReference>
<protein>
    <recommendedName>
        <fullName evidence="6">lysoplasmalogenase</fullName>
        <ecNumber evidence="6">3.3.2.2</ecNumber>
    </recommendedName>
</protein>
<keyword evidence="4 9" id="KW-1133">Transmembrane helix</keyword>
<evidence type="ECO:0000313" key="13">
    <source>
        <dbReference type="EMBL" id="CAF4177615.1"/>
    </source>
</evidence>
<dbReference type="OrthoDB" id="2133758at2759"/>
<keyword evidence="5 9" id="KW-0472">Membrane</keyword>
<keyword evidence="3 9" id="KW-0812">Transmembrane</keyword>
<dbReference type="PANTHER" id="PTHR31885">
    <property type="entry name" value="GH04784P"/>
    <property type="match status" value="1"/>
</dbReference>
<evidence type="ECO:0000256" key="2">
    <source>
        <dbReference type="ARBA" id="ARBA00007375"/>
    </source>
</evidence>
<evidence type="ECO:0000256" key="8">
    <source>
        <dbReference type="ARBA" id="ARBA00049560"/>
    </source>
</evidence>
<comment type="subcellular location">
    <subcellularLocation>
        <location evidence="1">Membrane</location>
        <topology evidence="1">Multi-pass membrane protein</topology>
    </subcellularLocation>
</comment>
<dbReference type="Pfam" id="PF07947">
    <property type="entry name" value="YhhN"/>
    <property type="match status" value="1"/>
</dbReference>
<feature type="transmembrane region" description="Helical" evidence="9">
    <location>
        <begin position="5"/>
        <end position="23"/>
    </location>
</feature>
<evidence type="ECO:0000256" key="9">
    <source>
        <dbReference type="SAM" id="Phobius"/>
    </source>
</evidence>
<dbReference type="Proteomes" id="UP000663829">
    <property type="component" value="Unassembled WGS sequence"/>
</dbReference>
<evidence type="ECO:0000256" key="6">
    <source>
        <dbReference type="ARBA" id="ARBA00035673"/>
    </source>
</evidence>
<evidence type="ECO:0000256" key="5">
    <source>
        <dbReference type="ARBA" id="ARBA00023136"/>
    </source>
</evidence>
<comment type="similarity">
    <text evidence="2">Belongs to the TMEM86 family.</text>
</comment>
<feature type="transmembrane region" description="Helical" evidence="9">
    <location>
        <begin position="213"/>
        <end position="233"/>
    </location>
</feature>
<feature type="transmembrane region" description="Helical" evidence="9">
    <location>
        <begin position="181"/>
        <end position="201"/>
    </location>
</feature>
<organism evidence="10 14">
    <name type="scientific">Didymodactylos carnosus</name>
    <dbReference type="NCBI Taxonomy" id="1234261"/>
    <lineage>
        <taxon>Eukaryota</taxon>
        <taxon>Metazoa</taxon>
        <taxon>Spiralia</taxon>
        <taxon>Gnathifera</taxon>
        <taxon>Rotifera</taxon>
        <taxon>Eurotatoria</taxon>
        <taxon>Bdelloidea</taxon>
        <taxon>Philodinida</taxon>
        <taxon>Philodinidae</taxon>
        <taxon>Didymodactylos</taxon>
    </lineage>
</organism>
<evidence type="ECO:0000313" key="14">
    <source>
        <dbReference type="Proteomes" id="UP000663829"/>
    </source>
</evidence>
<evidence type="ECO:0000256" key="7">
    <source>
        <dbReference type="ARBA" id="ARBA00049458"/>
    </source>
</evidence>
<dbReference type="Proteomes" id="UP000682733">
    <property type="component" value="Unassembled WGS sequence"/>
</dbReference>
<sequence length="241" mass="27689">MKMSYVGVLTVLYYIVLSIELYGEIVQNFSIIWAVKPLLMPLLLILFLLNSQKNLLIERICLIVSLALSCIGDILFIKDRKDLFLYGISVYLIVHICYILSFIVLIKQEGKLLQQRLTFSSMIIPLVPFFIYLIYFLSILYPKLNNNSEETKDLLFPILIYGFIIVGMGYISYLRGRKIPGFWSVFLGALFFILSDSILAFNKFVSHIPVPSLSIMFTYGIGQYLITIGTLQVTQKYSKNI</sequence>
<dbReference type="GO" id="GO:0047408">
    <property type="term" value="F:alkenylglycerophosphocholine hydrolase activity"/>
    <property type="evidence" value="ECO:0007669"/>
    <property type="project" value="UniProtKB-EC"/>
</dbReference>
<feature type="transmembrane region" description="Helical" evidence="9">
    <location>
        <begin position="83"/>
        <end position="105"/>
    </location>
</feature>
<comment type="caution">
    <text evidence="10">The sequence shown here is derived from an EMBL/GenBank/DDBJ whole genome shotgun (WGS) entry which is preliminary data.</text>
</comment>
<keyword evidence="14" id="KW-1185">Reference proteome</keyword>
<comment type="catalytic activity">
    <reaction evidence="7">
        <text>a 1-O-(1Z-alkenyl)-sn-glycero-3-phosphoethanolamine + H2O = a 2,3-saturated aldehyde + sn-glycero-3-phosphoethanolamine</text>
        <dbReference type="Rhea" id="RHEA:16905"/>
        <dbReference type="ChEBI" id="CHEBI:15377"/>
        <dbReference type="ChEBI" id="CHEBI:73359"/>
        <dbReference type="ChEBI" id="CHEBI:77288"/>
        <dbReference type="ChEBI" id="CHEBI:143890"/>
        <dbReference type="EC" id="3.3.2.2"/>
    </reaction>
</comment>
<feature type="transmembrane region" description="Helical" evidence="9">
    <location>
        <begin position="29"/>
        <end position="49"/>
    </location>
</feature>
<feature type="transmembrane region" description="Helical" evidence="9">
    <location>
        <begin position="154"/>
        <end position="174"/>
    </location>
</feature>
<dbReference type="EMBL" id="CAJOBC010011331">
    <property type="protein sequence ID" value="CAF4007676.1"/>
    <property type="molecule type" value="Genomic_DNA"/>
</dbReference>
<dbReference type="EMBL" id="CAJOBA010045493">
    <property type="protein sequence ID" value="CAF4177615.1"/>
    <property type="molecule type" value="Genomic_DNA"/>
</dbReference>
<evidence type="ECO:0000256" key="1">
    <source>
        <dbReference type="ARBA" id="ARBA00004141"/>
    </source>
</evidence>
<dbReference type="EMBL" id="CAJNOQ010010115">
    <property type="protein sequence ID" value="CAF1243295.1"/>
    <property type="molecule type" value="Genomic_DNA"/>
</dbReference>
<dbReference type="Proteomes" id="UP000681722">
    <property type="component" value="Unassembled WGS sequence"/>
</dbReference>
<dbReference type="InterPro" id="IPR012506">
    <property type="entry name" value="TMEM86B-like"/>
</dbReference>
<proteinExistence type="inferred from homology"/>
<feature type="transmembrane region" description="Helical" evidence="9">
    <location>
        <begin position="56"/>
        <end position="77"/>
    </location>
</feature>